<dbReference type="Proteomes" id="UP001500630">
    <property type="component" value="Unassembled WGS sequence"/>
</dbReference>
<organism evidence="1 2">
    <name type="scientific">Nonomuraea rosea</name>
    <dbReference type="NCBI Taxonomy" id="638574"/>
    <lineage>
        <taxon>Bacteria</taxon>
        <taxon>Bacillati</taxon>
        <taxon>Actinomycetota</taxon>
        <taxon>Actinomycetes</taxon>
        <taxon>Streptosporangiales</taxon>
        <taxon>Streptosporangiaceae</taxon>
        <taxon>Nonomuraea</taxon>
    </lineage>
</organism>
<keyword evidence="2" id="KW-1185">Reference proteome</keyword>
<reference evidence="2" key="1">
    <citation type="journal article" date="2019" name="Int. J. Syst. Evol. Microbiol.">
        <title>The Global Catalogue of Microorganisms (GCM) 10K type strain sequencing project: providing services to taxonomists for standard genome sequencing and annotation.</title>
        <authorList>
            <consortium name="The Broad Institute Genomics Platform"/>
            <consortium name="The Broad Institute Genome Sequencing Center for Infectious Disease"/>
            <person name="Wu L."/>
            <person name="Ma J."/>
        </authorList>
    </citation>
    <scope>NUCLEOTIDE SEQUENCE [LARGE SCALE GENOMIC DNA]</scope>
    <source>
        <strain evidence="2">JCM 17326</strain>
    </source>
</reference>
<name>A0ABP6ZZB8_9ACTN</name>
<accession>A0ABP6ZZB8</accession>
<comment type="caution">
    <text evidence="1">The sequence shown here is derived from an EMBL/GenBank/DDBJ whole genome shotgun (WGS) entry which is preliminary data.</text>
</comment>
<evidence type="ECO:0008006" key="3">
    <source>
        <dbReference type="Google" id="ProtNLM"/>
    </source>
</evidence>
<proteinExistence type="predicted"/>
<sequence length="222" mass="24909">MATFDTDDLGHPIDVSVLPSSKGVAWGAAVLNRNRSYDGYTYIYGVEDVHEGPIEAPTAVYKYLHVARVHGSDLRLPWQYLDVNGDWMPEESFTTRQYLVGSNGAHVPVSNEFSVDDNGRLVTQDSSVAFSGEIYLYKGCSVSGPFGGKTFLYKTTEGGPWGDYGNGNLYTYNAKAHDFVLDDASGSESMIISYNMNSLDWHDVYRDIRWYQPRFIKVVLKR</sequence>
<dbReference type="EMBL" id="BAABDQ010000066">
    <property type="protein sequence ID" value="GAA3622223.1"/>
    <property type="molecule type" value="Genomic_DNA"/>
</dbReference>
<protein>
    <recommendedName>
        <fullName evidence="3">DUF4185 domain-containing protein</fullName>
    </recommendedName>
</protein>
<evidence type="ECO:0000313" key="1">
    <source>
        <dbReference type="EMBL" id="GAA3622223.1"/>
    </source>
</evidence>
<gene>
    <name evidence="1" type="ORF">GCM10022419_129870</name>
</gene>
<evidence type="ECO:0000313" key="2">
    <source>
        <dbReference type="Proteomes" id="UP001500630"/>
    </source>
</evidence>